<accession>A0A5A7NEZ3</accession>
<keyword evidence="4" id="KW-1185">Reference proteome</keyword>
<feature type="domain" description="HIT" evidence="2">
    <location>
        <begin position="2"/>
        <end position="104"/>
    </location>
</feature>
<evidence type="ECO:0000256" key="1">
    <source>
        <dbReference type="PROSITE-ProRule" id="PRU00464"/>
    </source>
</evidence>
<dbReference type="GO" id="GO:0003824">
    <property type="term" value="F:catalytic activity"/>
    <property type="evidence" value="ECO:0007669"/>
    <property type="project" value="InterPro"/>
</dbReference>
<protein>
    <submittedName>
        <fullName evidence="3">HIT family protein</fullName>
    </submittedName>
</protein>
<comment type="caution">
    <text evidence="3">The sequence shown here is derived from an EMBL/GenBank/DDBJ whole genome shotgun (WGS) entry which is preliminary data.</text>
</comment>
<organism evidence="3 4">
    <name type="scientific">Iodidimonas nitroreducens</name>
    <dbReference type="NCBI Taxonomy" id="1236968"/>
    <lineage>
        <taxon>Bacteria</taxon>
        <taxon>Pseudomonadati</taxon>
        <taxon>Pseudomonadota</taxon>
        <taxon>Alphaproteobacteria</taxon>
        <taxon>Iodidimonadales</taxon>
        <taxon>Iodidimonadaceae</taxon>
        <taxon>Iodidimonas</taxon>
    </lineage>
</organism>
<gene>
    <name evidence="3" type="ORF">JCM17846_32180</name>
</gene>
<proteinExistence type="predicted"/>
<evidence type="ECO:0000313" key="3">
    <source>
        <dbReference type="EMBL" id="GER05536.1"/>
    </source>
</evidence>
<dbReference type="Gene3D" id="3.30.428.10">
    <property type="entry name" value="HIT-like"/>
    <property type="match status" value="1"/>
</dbReference>
<dbReference type="RefSeq" id="WP_042086593.1">
    <property type="nucleotide sequence ID" value="NZ_BKCN01000028.1"/>
</dbReference>
<dbReference type="Proteomes" id="UP000324996">
    <property type="component" value="Unassembled WGS sequence"/>
</dbReference>
<dbReference type="AlphaFoldDB" id="A0A5A7NEZ3"/>
<dbReference type="InterPro" id="IPR011146">
    <property type="entry name" value="HIT-like"/>
</dbReference>
<evidence type="ECO:0000313" key="4">
    <source>
        <dbReference type="Proteomes" id="UP000324996"/>
    </source>
</evidence>
<dbReference type="Pfam" id="PF01230">
    <property type="entry name" value="HIT"/>
    <property type="match status" value="1"/>
</dbReference>
<dbReference type="EMBL" id="BKCN01000028">
    <property type="protein sequence ID" value="GER05536.1"/>
    <property type="molecule type" value="Genomic_DNA"/>
</dbReference>
<evidence type="ECO:0000259" key="2">
    <source>
        <dbReference type="PROSITE" id="PS51084"/>
    </source>
</evidence>
<dbReference type="SUPFAM" id="SSF54197">
    <property type="entry name" value="HIT-like"/>
    <property type="match status" value="1"/>
</dbReference>
<name>A0A5A7NEZ3_9PROT</name>
<feature type="short sequence motif" description="Histidine triad motif" evidence="1">
    <location>
        <begin position="89"/>
        <end position="93"/>
    </location>
</feature>
<reference evidence="3 4" key="1">
    <citation type="submission" date="2019-09" db="EMBL/GenBank/DDBJ databases">
        <title>NBRP : Genome information of microbial organism related human and environment.</title>
        <authorList>
            <person name="Hattori M."/>
            <person name="Oshima K."/>
            <person name="Inaba H."/>
            <person name="Suda W."/>
            <person name="Sakamoto M."/>
            <person name="Iino T."/>
            <person name="Kitahara M."/>
            <person name="Oshida Y."/>
            <person name="Iida T."/>
            <person name="Kudo T."/>
            <person name="Itoh T."/>
            <person name="Ohkuma M."/>
        </authorList>
    </citation>
    <scope>NUCLEOTIDE SEQUENCE [LARGE SCALE GENOMIC DNA]</scope>
    <source>
        <strain evidence="3 4">Q-1</strain>
    </source>
</reference>
<dbReference type="PROSITE" id="PS51084">
    <property type="entry name" value="HIT_2"/>
    <property type="match status" value="1"/>
</dbReference>
<sequence length="152" mass="16684">MVHATILKFGYPQSLVRSYDHWMVQLRPKQATLGALVVIAKEEATAFSALSQAAAAEFHQVVCDVEQVLGQVFDYQKINWLMLMMVDPHVHFHVLPRYDGPRSWGGHGFTDPGWPGLPDLSHDQPGDGAIHHSLMAALCAAFSGHQASDAPS</sequence>
<dbReference type="InterPro" id="IPR036265">
    <property type="entry name" value="HIT-like_sf"/>
</dbReference>